<evidence type="ECO:0000256" key="3">
    <source>
        <dbReference type="ARBA" id="ARBA00022452"/>
    </source>
</evidence>
<dbReference type="InterPro" id="IPR036942">
    <property type="entry name" value="Beta-barrel_TonB_sf"/>
</dbReference>
<organism evidence="12 13">
    <name type="scientific">Xanthomonas fragariae</name>
    <dbReference type="NCBI Taxonomy" id="48664"/>
    <lineage>
        <taxon>Bacteria</taxon>
        <taxon>Pseudomonadati</taxon>
        <taxon>Pseudomonadota</taxon>
        <taxon>Gammaproteobacteria</taxon>
        <taxon>Lysobacterales</taxon>
        <taxon>Lysobacteraceae</taxon>
        <taxon>Xanthomonas</taxon>
    </lineage>
</organism>
<feature type="domain" description="TonB-dependent receptor-like beta-barrel" evidence="11">
    <location>
        <begin position="2"/>
        <end position="108"/>
    </location>
</feature>
<dbReference type="Proteomes" id="UP000195953">
    <property type="component" value="Chromosome 1"/>
</dbReference>
<sequence>MYARVARGFRGPTIQGRSAVFNSDFTTADSETILSWEAGIKSSLFDNRLRLNVSGFTYTVDDIQLNGNDSDGNGVLFNADKAKAKAYEMEADLDWCPISNLSLTAGLSLLHSQIHDDRIYAQACALNGVVVCTVNDPSIRLGANTFA</sequence>
<dbReference type="Pfam" id="PF00593">
    <property type="entry name" value="TonB_dep_Rec_b-barrel"/>
    <property type="match status" value="1"/>
</dbReference>
<keyword evidence="7" id="KW-0406">Ion transport</keyword>
<keyword evidence="10" id="KW-0998">Cell outer membrane</keyword>
<protein>
    <submittedName>
        <fullName evidence="12">TonB-dependent receptor</fullName>
    </submittedName>
</protein>
<evidence type="ECO:0000256" key="9">
    <source>
        <dbReference type="ARBA" id="ARBA00023136"/>
    </source>
</evidence>
<evidence type="ECO:0000256" key="10">
    <source>
        <dbReference type="ARBA" id="ARBA00023237"/>
    </source>
</evidence>
<keyword evidence="6" id="KW-0408">Iron</keyword>
<accession>A0A1Y6HLE4</accession>
<evidence type="ECO:0000256" key="2">
    <source>
        <dbReference type="ARBA" id="ARBA00022448"/>
    </source>
</evidence>
<evidence type="ECO:0000256" key="8">
    <source>
        <dbReference type="ARBA" id="ARBA00023077"/>
    </source>
</evidence>
<dbReference type="Gene3D" id="2.40.170.20">
    <property type="entry name" value="TonB-dependent receptor, beta-barrel domain"/>
    <property type="match status" value="1"/>
</dbReference>
<dbReference type="InterPro" id="IPR000531">
    <property type="entry name" value="Beta-barrel_TonB"/>
</dbReference>
<keyword evidence="3" id="KW-1134">Transmembrane beta strand</keyword>
<evidence type="ECO:0000256" key="1">
    <source>
        <dbReference type="ARBA" id="ARBA00004571"/>
    </source>
</evidence>
<comment type="subcellular location">
    <subcellularLocation>
        <location evidence="1">Cell outer membrane</location>
        <topology evidence="1">Multi-pass membrane protein</topology>
    </subcellularLocation>
</comment>
<dbReference type="GO" id="GO:0006826">
    <property type="term" value="P:iron ion transport"/>
    <property type="evidence" value="ECO:0007669"/>
    <property type="project" value="UniProtKB-KW"/>
</dbReference>
<proteinExistence type="predicted"/>
<dbReference type="GO" id="GO:0009279">
    <property type="term" value="C:cell outer membrane"/>
    <property type="evidence" value="ECO:0007669"/>
    <property type="project" value="UniProtKB-SubCell"/>
</dbReference>
<reference evidence="12 13" key="1">
    <citation type="submission" date="2017-05" db="EMBL/GenBank/DDBJ databases">
        <authorList>
            <person name="Song R."/>
            <person name="Chenine A.L."/>
            <person name="Ruprecht R.M."/>
        </authorList>
    </citation>
    <scope>NUCLEOTIDE SEQUENCE [LARGE SCALE GENOMIC DNA]</scope>
    <source>
        <strain evidence="12">PD5205</strain>
    </source>
</reference>
<evidence type="ECO:0000313" key="12">
    <source>
        <dbReference type="EMBL" id="SMR04318.1"/>
    </source>
</evidence>
<dbReference type="PANTHER" id="PTHR32552:SF81">
    <property type="entry name" value="TONB-DEPENDENT OUTER MEMBRANE RECEPTOR"/>
    <property type="match status" value="1"/>
</dbReference>
<gene>
    <name evidence="12" type="ORF">PD5205_03035</name>
</gene>
<keyword evidence="2" id="KW-0813">Transport</keyword>
<keyword evidence="9" id="KW-0472">Membrane</keyword>
<dbReference type="EMBL" id="LT853885">
    <property type="protein sequence ID" value="SMR04318.1"/>
    <property type="molecule type" value="Genomic_DNA"/>
</dbReference>
<evidence type="ECO:0000256" key="5">
    <source>
        <dbReference type="ARBA" id="ARBA00022692"/>
    </source>
</evidence>
<evidence type="ECO:0000313" key="13">
    <source>
        <dbReference type="Proteomes" id="UP000195953"/>
    </source>
</evidence>
<evidence type="ECO:0000259" key="11">
    <source>
        <dbReference type="Pfam" id="PF00593"/>
    </source>
</evidence>
<dbReference type="AlphaFoldDB" id="A0A1Y6HLE4"/>
<name>A0A1Y6HLE4_9XANT</name>
<dbReference type="PANTHER" id="PTHR32552">
    <property type="entry name" value="FERRICHROME IRON RECEPTOR-RELATED"/>
    <property type="match status" value="1"/>
</dbReference>
<keyword evidence="8" id="KW-0798">TonB box</keyword>
<evidence type="ECO:0000256" key="6">
    <source>
        <dbReference type="ARBA" id="ARBA00023004"/>
    </source>
</evidence>
<evidence type="ECO:0000256" key="4">
    <source>
        <dbReference type="ARBA" id="ARBA00022496"/>
    </source>
</evidence>
<keyword evidence="5" id="KW-0812">Transmembrane</keyword>
<dbReference type="SUPFAM" id="SSF56935">
    <property type="entry name" value="Porins"/>
    <property type="match status" value="1"/>
</dbReference>
<dbReference type="InterPro" id="IPR039426">
    <property type="entry name" value="TonB-dep_rcpt-like"/>
</dbReference>
<keyword evidence="12" id="KW-0675">Receptor</keyword>
<keyword evidence="4" id="KW-0410">Iron transport</keyword>
<evidence type="ECO:0000256" key="7">
    <source>
        <dbReference type="ARBA" id="ARBA00023065"/>
    </source>
</evidence>